<dbReference type="SMART" id="SM00322">
    <property type="entry name" value="KH"/>
    <property type="match status" value="1"/>
</dbReference>
<dbReference type="CDD" id="cd22391">
    <property type="entry name" value="KH-I_PNO1_rpt1"/>
    <property type="match status" value="1"/>
</dbReference>
<sequence length="268" mass="29531">MPAPTARAPTAQAAPEQVPLPIPDEIEELESAALVPLQEAEGSSPIKAYNGIEDVDMTAGGNTTDLEGRPSFPSVADSTSSSAQARRLEKRKIPIPPHRMSPLKREWPQIYPPLIEHLKLQVRMNPARKLVELRTSKTTPDGVNALQKGEDFVRACAMGFEVADAIALLRMDDLYTETFEIKDVKTLQGDHLGRAIGRIAGQDGKTKLAIENASRTRVVLADSKIHILGRFKNIHMAREAIVDLILGKQPSKVYGNLQRISKRMKESF</sequence>
<evidence type="ECO:0000313" key="11">
    <source>
        <dbReference type="EMBL" id="KAJ2905093.1"/>
    </source>
</evidence>
<dbReference type="CDD" id="cd22392">
    <property type="entry name" value="KH-I_PNO1_rpt2"/>
    <property type="match status" value="1"/>
</dbReference>
<proteinExistence type="inferred from homology"/>
<organism evidence="11 12">
    <name type="scientific">Zalerion maritima</name>
    <dbReference type="NCBI Taxonomy" id="339359"/>
    <lineage>
        <taxon>Eukaryota</taxon>
        <taxon>Fungi</taxon>
        <taxon>Dikarya</taxon>
        <taxon>Ascomycota</taxon>
        <taxon>Pezizomycotina</taxon>
        <taxon>Sordariomycetes</taxon>
        <taxon>Lulworthiomycetidae</taxon>
        <taxon>Lulworthiales</taxon>
        <taxon>Lulworthiaceae</taxon>
        <taxon>Zalerion</taxon>
    </lineage>
</organism>
<keyword evidence="12" id="KW-1185">Reference proteome</keyword>
<evidence type="ECO:0000259" key="10">
    <source>
        <dbReference type="SMART" id="SM00322"/>
    </source>
</evidence>
<comment type="subunit">
    <text evidence="3">Component of the small ribosomal subunit, ribosomal RNA processing complex (SSU RRP complex).</text>
</comment>
<dbReference type="Proteomes" id="UP001201980">
    <property type="component" value="Unassembled WGS sequence"/>
</dbReference>
<name>A0AAD5S3I7_9PEZI</name>
<evidence type="ECO:0000313" key="12">
    <source>
        <dbReference type="Proteomes" id="UP001201980"/>
    </source>
</evidence>
<dbReference type="SUPFAM" id="SSF54791">
    <property type="entry name" value="Eukaryotic type KH-domain (KH-domain type I)"/>
    <property type="match status" value="1"/>
</dbReference>
<evidence type="ECO:0000256" key="5">
    <source>
        <dbReference type="ARBA" id="ARBA00022884"/>
    </source>
</evidence>
<keyword evidence="5" id="KW-0694">RNA-binding</keyword>
<evidence type="ECO:0000256" key="4">
    <source>
        <dbReference type="ARBA" id="ARBA00016042"/>
    </source>
</evidence>
<dbReference type="Pfam" id="PF22891">
    <property type="entry name" value="KH_PNO1_2nd"/>
    <property type="match status" value="1"/>
</dbReference>
<evidence type="ECO:0000256" key="9">
    <source>
        <dbReference type="SAM" id="MobiDB-lite"/>
    </source>
</evidence>
<comment type="subcellular location">
    <subcellularLocation>
        <location evidence="1">Nucleus</location>
        <location evidence="1">Nucleolus</location>
    </subcellularLocation>
</comment>
<dbReference type="AlphaFoldDB" id="A0AAD5S3I7"/>
<gene>
    <name evidence="11" type="ORF">MKZ38_006339</name>
</gene>
<dbReference type="InterPro" id="IPR004087">
    <property type="entry name" value="KH_dom"/>
</dbReference>
<dbReference type="InterPro" id="IPR055212">
    <property type="entry name" value="KH-I_PNO1_first"/>
</dbReference>
<dbReference type="FunFam" id="3.30.1370.10:FF:000009">
    <property type="entry name" value="RNA-binding protein PNO1"/>
    <property type="match status" value="1"/>
</dbReference>
<dbReference type="GO" id="GO:0005730">
    <property type="term" value="C:nucleolus"/>
    <property type="evidence" value="ECO:0007669"/>
    <property type="project" value="UniProtKB-SubCell"/>
</dbReference>
<feature type="domain" description="K Homology" evidence="10">
    <location>
        <begin position="173"/>
        <end position="246"/>
    </location>
</feature>
<evidence type="ECO:0000256" key="8">
    <source>
        <dbReference type="ARBA" id="ARBA00071744"/>
    </source>
</evidence>
<dbReference type="PANTHER" id="PTHR12826">
    <property type="entry name" value="RIBONUCLEASE Y"/>
    <property type="match status" value="1"/>
</dbReference>
<evidence type="ECO:0000256" key="3">
    <source>
        <dbReference type="ARBA" id="ARBA00011420"/>
    </source>
</evidence>
<dbReference type="InterPro" id="IPR055211">
    <property type="entry name" value="KH_PNO1_2nd"/>
</dbReference>
<dbReference type="PANTHER" id="PTHR12826:SF13">
    <property type="entry name" value="RNA-BINDING PROTEIN PNO1"/>
    <property type="match status" value="1"/>
</dbReference>
<feature type="region of interest" description="Disordered" evidence="9">
    <location>
        <begin position="58"/>
        <end position="86"/>
    </location>
</feature>
<comment type="caution">
    <text evidence="11">The sequence shown here is derived from an EMBL/GenBank/DDBJ whole genome shotgun (WGS) entry which is preliminary data.</text>
</comment>
<dbReference type="InterPro" id="IPR036612">
    <property type="entry name" value="KH_dom_type_1_sf"/>
</dbReference>
<comment type="function">
    <text evidence="7">Required for small ribosomal subunit (SSU) synthesis. Has a role in the processing of early nucleolar and late cytoplasmic pre-RNA species.</text>
</comment>
<evidence type="ECO:0000256" key="7">
    <source>
        <dbReference type="ARBA" id="ARBA00025554"/>
    </source>
</evidence>
<comment type="similarity">
    <text evidence="2">Belongs to the PNO1 family.</text>
</comment>
<dbReference type="Gene3D" id="3.30.1370.10">
    <property type="entry name" value="K Homology domain, type 1"/>
    <property type="match status" value="1"/>
</dbReference>
<evidence type="ECO:0000256" key="6">
    <source>
        <dbReference type="ARBA" id="ARBA00023242"/>
    </source>
</evidence>
<keyword evidence="6" id="KW-0539">Nucleus</keyword>
<accession>A0AAD5S3I7</accession>
<dbReference type="EMBL" id="JAKWBI020000038">
    <property type="protein sequence ID" value="KAJ2905093.1"/>
    <property type="molecule type" value="Genomic_DNA"/>
</dbReference>
<reference evidence="11" key="1">
    <citation type="submission" date="2022-07" db="EMBL/GenBank/DDBJ databases">
        <title>Draft genome sequence of Zalerion maritima ATCC 34329, a (micro)plastics degrading marine fungus.</title>
        <authorList>
            <person name="Paco A."/>
            <person name="Goncalves M.F.M."/>
            <person name="Rocha-Santos T.A.P."/>
            <person name="Alves A."/>
        </authorList>
    </citation>
    <scope>NUCLEOTIDE SEQUENCE</scope>
    <source>
        <strain evidence="11">ATCC 34329</strain>
    </source>
</reference>
<dbReference type="GO" id="GO:0003723">
    <property type="term" value="F:RNA binding"/>
    <property type="evidence" value="ECO:0007669"/>
    <property type="project" value="UniProtKB-KW"/>
</dbReference>
<evidence type="ECO:0000256" key="2">
    <source>
        <dbReference type="ARBA" id="ARBA00007515"/>
    </source>
</evidence>
<protein>
    <recommendedName>
        <fullName evidence="4">Pre-rRNA-processing protein PNO1</fullName>
    </recommendedName>
    <alternativeName>
        <fullName evidence="8">Pre-rRNA-processing protein pno1</fullName>
    </alternativeName>
</protein>
<evidence type="ECO:0000256" key="1">
    <source>
        <dbReference type="ARBA" id="ARBA00004604"/>
    </source>
</evidence>